<evidence type="ECO:0000259" key="1">
    <source>
        <dbReference type="Pfam" id="PF18563"/>
    </source>
</evidence>
<dbReference type="RefSeq" id="WP_131834391.1">
    <property type="nucleotide sequence ID" value="NZ_SMFY01000001.1"/>
</dbReference>
<protein>
    <recommendedName>
        <fullName evidence="1">TubC N-terminal docking domain-containing protein</fullName>
    </recommendedName>
</protein>
<organism evidence="2 3">
    <name type="scientific">Ancylobacter aquaticus</name>
    <dbReference type="NCBI Taxonomy" id="100"/>
    <lineage>
        <taxon>Bacteria</taxon>
        <taxon>Pseudomonadati</taxon>
        <taxon>Pseudomonadota</taxon>
        <taxon>Alphaproteobacteria</taxon>
        <taxon>Hyphomicrobiales</taxon>
        <taxon>Xanthobacteraceae</taxon>
        <taxon>Ancylobacter</taxon>
    </lineage>
</organism>
<dbReference type="Gene3D" id="1.10.10.1830">
    <property type="entry name" value="Non-ribosomal peptide synthase, adenylation domain"/>
    <property type="match status" value="1"/>
</dbReference>
<keyword evidence="3" id="KW-1185">Reference proteome</keyword>
<evidence type="ECO:0000313" key="2">
    <source>
        <dbReference type="EMBL" id="TCK31152.1"/>
    </source>
</evidence>
<evidence type="ECO:0000313" key="3">
    <source>
        <dbReference type="Proteomes" id="UP000295030"/>
    </source>
</evidence>
<reference evidence="2 3" key="1">
    <citation type="submission" date="2019-03" db="EMBL/GenBank/DDBJ databases">
        <title>Genomic Encyclopedia of Type Strains, Phase IV (KMG-IV): sequencing the most valuable type-strain genomes for metagenomic binning, comparative biology and taxonomic classification.</title>
        <authorList>
            <person name="Goeker M."/>
        </authorList>
    </citation>
    <scope>NUCLEOTIDE SEQUENCE [LARGE SCALE GENOMIC DNA]</scope>
    <source>
        <strain evidence="2 3">DSM 101</strain>
    </source>
</reference>
<accession>A0A4R1IHR9</accession>
<dbReference type="AlphaFoldDB" id="A0A4R1IHR9"/>
<dbReference type="InterPro" id="IPR044894">
    <property type="entry name" value="TubC_N_sf"/>
</dbReference>
<dbReference type="Pfam" id="PF18563">
    <property type="entry name" value="TubC_N"/>
    <property type="match status" value="1"/>
</dbReference>
<name>A0A4R1IHR9_ANCAQ</name>
<dbReference type="EMBL" id="SMFY01000001">
    <property type="protein sequence ID" value="TCK31152.1"/>
    <property type="molecule type" value="Genomic_DNA"/>
</dbReference>
<sequence>MDAVDAGSSGKGSYDTARFLEELAGRGIRLWVESGRLQCSARPDRLDEAVRARLKAERDALIALLTPAPATVEASEPGLVAIPAEAPRVLTLAQESLLPLARARQAESLYNVPLVLDIAGSLDLNILYGVARAP</sequence>
<proteinExistence type="predicted"/>
<gene>
    <name evidence="2" type="ORF">EV667_1257</name>
</gene>
<feature type="domain" description="TubC N-terminal docking" evidence="1">
    <location>
        <begin position="18"/>
        <end position="65"/>
    </location>
</feature>
<dbReference type="InterPro" id="IPR041464">
    <property type="entry name" value="TubC_N"/>
</dbReference>
<comment type="caution">
    <text evidence="2">The sequence shown here is derived from an EMBL/GenBank/DDBJ whole genome shotgun (WGS) entry which is preliminary data.</text>
</comment>
<dbReference type="Proteomes" id="UP000295030">
    <property type="component" value="Unassembled WGS sequence"/>
</dbReference>
<dbReference type="OrthoDB" id="9757559at2"/>